<sequence>LRSIQIGAIDYRVLQIRCRFRFWHRKIIIRTFFLVFIFQTVNIANCKFVAVCKRNPRFDFAGPL</sequence>
<reference evidence="2" key="1">
    <citation type="submission" date="2017-02" db="UniProtKB">
        <authorList>
            <consortium name="WormBaseParasite"/>
        </authorList>
    </citation>
    <scope>IDENTIFICATION</scope>
</reference>
<evidence type="ECO:0000256" key="1">
    <source>
        <dbReference type="SAM" id="Phobius"/>
    </source>
</evidence>
<keyword evidence="1" id="KW-0472">Membrane</keyword>
<accession>A0A0R3QGI7</accession>
<proteinExistence type="predicted"/>
<keyword evidence="1" id="KW-0812">Transmembrane</keyword>
<name>A0A0R3QGI7_9BILA</name>
<feature type="transmembrane region" description="Helical" evidence="1">
    <location>
        <begin position="27"/>
        <end position="44"/>
    </location>
</feature>
<evidence type="ECO:0000313" key="2">
    <source>
        <dbReference type="WBParaSite" id="BTMF_0000548701-mRNA-1"/>
    </source>
</evidence>
<dbReference type="WBParaSite" id="BTMF_0000548701-mRNA-1">
    <property type="protein sequence ID" value="BTMF_0000548701-mRNA-1"/>
    <property type="gene ID" value="BTMF_0000548701"/>
</dbReference>
<dbReference type="AlphaFoldDB" id="A0A0R3QGI7"/>
<protein>
    <submittedName>
        <fullName evidence="2">Ovule protein</fullName>
    </submittedName>
</protein>
<keyword evidence="1" id="KW-1133">Transmembrane helix</keyword>
<organism evidence="2">
    <name type="scientific">Brugia timori</name>
    <dbReference type="NCBI Taxonomy" id="42155"/>
    <lineage>
        <taxon>Eukaryota</taxon>
        <taxon>Metazoa</taxon>
        <taxon>Ecdysozoa</taxon>
        <taxon>Nematoda</taxon>
        <taxon>Chromadorea</taxon>
        <taxon>Rhabditida</taxon>
        <taxon>Spirurina</taxon>
        <taxon>Spiruromorpha</taxon>
        <taxon>Filarioidea</taxon>
        <taxon>Onchocercidae</taxon>
        <taxon>Brugia</taxon>
    </lineage>
</organism>